<sequence length="42" mass="4434">IEGPSLSSHSVQTSTTVITAQATISSLIKVKANTLNNTSNRY</sequence>
<keyword evidence="2" id="KW-1185">Reference proteome</keyword>
<reference evidence="1" key="1">
    <citation type="submission" date="2021-06" db="EMBL/GenBank/DDBJ databases">
        <authorList>
            <person name="Kallberg Y."/>
            <person name="Tangrot J."/>
            <person name="Rosling A."/>
        </authorList>
    </citation>
    <scope>NUCLEOTIDE SEQUENCE</scope>
    <source>
        <strain evidence="1">MA461A</strain>
    </source>
</reference>
<dbReference type="EMBL" id="CAJVQC010025015">
    <property type="protein sequence ID" value="CAG8728549.1"/>
    <property type="molecule type" value="Genomic_DNA"/>
</dbReference>
<dbReference type="Proteomes" id="UP000789920">
    <property type="component" value="Unassembled WGS sequence"/>
</dbReference>
<accession>A0ACA9PWZ4</accession>
<organism evidence="1 2">
    <name type="scientific">Racocetra persica</name>
    <dbReference type="NCBI Taxonomy" id="160502"/>
    <lineage>
        <taxon>Eukaryota</taxon>
        <taxon>Fungi</taxon>
        <taxon>Fungi incertae sedis</taxon>
        <taxon>Mucoromycota</taxon>
        <taxon>Glomeromycotina</taxon>
        <taxon>Glomeromycetes</taxon>
        <taxon>Diversisporales</taxon>
        <taxon>Gigasporaceae</taxon>
        <taxon>Racocetra</taxon>
    </lineage>
</organism>
<comment type="caution">
    <text evidence="1">The sequence shown here is derived from an EMBL/GenBank/DDBJ whole genome shotgun (WGS) entry which is preliminary data.</text>
</comment>
<evidence type="ECO:0000313" key="1">
    <source>
        <dbReference type="EMBL" id="CAG8728549.1"/>
    </source>
</evidence>
<feature type="non-terminal residue" evidence="1">
    <location>
        <position position="1"/>
    </location>
</feature>
<name>A0ACA9PWZ4_9GLOM</name>
<protein>
    <submittedName>
        <fullName evidence="1">16495_t:CDS:1</fullName>
    </submittedName>
</protein>
<evidence type="ECO:0000313" key="2">
    <source>
        <dbReference type="Proteomes" id="UP000789920"/>
    </source>
</evidence>
<gene>
    <name evidence="1" type="ORF">RPERSI_LOCUS11933</name>
</gene>
<proteinExistence type="predicted"/>